<evidence type="ECO:0000313" key="1">
    <source>
        <dbReference type="EMBL" id="UVW35219.1"/>
    </source>
</evidence>
<name>A0ABY5TSU5_9GAMM</name>
<reference evidence="1" key="1">
    <citation type="submission" date="2022-08" db="EMBL/GenBank/DDBJ databases">
        <title>Catabolic pathway analysis in culturable SAR92 clade bacteria reveals their overlooked roles in DMSP degradation in coastal seas.</title>
        <authorList>
            <person name="He X."/>
            <person name="Zhang X."/>
            <person name="Zhang Y."/>
        </authorList>
    </citation>
    <scope>NUCLEOTIDE SEQUENCE</scope>
    <source>
        <strain evidence="1">H455</strain>
    </source>
</reference>
<proteinExistence type="predicted"/>
<keyword evidence="2" id="KW-1185">Reference proteome</keyword>
<protein>
    <submittedName>
        <fullName evidence="1">Uncharacterized protein</fullName>
    </submittedName>
</protein>
<organism evidence="1 2">
    <name type="scientific">SAR92 clade bacterium H455</name>
    <dbReference type="NCBI Taxonomy" id="2974818"/>
    <lineage>
        <taxon>Bacteria</taxon>
        <taxon>Pseudomonadati</taxon>
        <taxon>Pseudomonadota</taxon>
        <taxon>Gammaproteobacteria</taxon>
        <taxon>Cellvibrionales</taxon>
        <taxon>Porticoccaceae</taxon>
        <taxon>SAR92 clade</taxon>
    </lineage>
</organism>
<dbReference type="Proteomes" id="UP001059934">
    <property type="component" value="Chromosome"/>
</dbReference>
<evidence type="ECO:0000313" key="2">
    <source>
        <dbReference type="Proteomes" id="UP001059934"/>
    </source>
</evidence>
<accession>A0ABY5TSU5</accession>
<sequence>MPPLSNQSSEFLIAYLNERVQHLHESIRLRESDGTAALASFIKKYIDLVPDLIAAFEDFLACAGVNGEIARQLTTAKEFLDVPMDIMSVEEGLEANMYQAYLAHRLLEELNDTLGVQFNCPVIPVNMTRSNLIVHHIIGEPFANQIDSAIQLLNDKLLASIKNNQGLSTKLQDYTSALGKDPSDRFPCLTESSSIRLLFKSQNSRVRLA</sequence>
<gene>
    <name evidence="1" type="ORF">NYF23_01110</name>
</gene>
<dbReference type="EMBL" id="CP103416">
    <property type="protein sequence ID" value="UVW35219.1"/>
    <property type="molecule type" value="Genomic_DNA"/>
</dbReference>